<dbReference type="GO" id="GO:0009245">
    <property type="term" value="P:lipid A biosynthetic process"/>
    <property type="evidence" value="ECO:0007669"/>
    <property type="project" value="TreeGrafter"/>
</dbReference>
<evidence type="ECO:0000256" key="3">
    <source>
        <dbReference type="ARBA" id="ARBA00022723"/>
    </source>
</evidence>
<dbReference type="InterPro" id="IPR029052">
    <property type="entry name" value="Metallo-depent_PP-like"/>
</dbReference>
<dbReference type="PANTHER" id="PTHR34990:SF2">
    <property type="entry name" value="BLL8164 PROTEIN"/>
    <property type="match status" value="1"/>
</dbReference>
<accession>A0A4P6V062</accession>
<dbReference type="Pfam" id="PF00149">
    <property type="entry name" value="Metallophos"/>
    <property type="match status" value="1"/>
</dbReference>
<dbReference type="RefSeq" id="WP_131615627.1">
    <property type="nucleotide sequence ID" value="NZ_CP036532.1"/>
</dbReference>
<dbReference type="Gene3D" id="3.60.21.10">
    <property type="match status" value="1"/>
</dbReference>
<name>A0A4P6V062_9HYPH</name>
<dbReference type="GeneID" id="90766540"/>
<evidence type="ECO:0000313" key="7">
    <source>
        <dbReference type="EMBL" id="QBK29916.1"/>
    </source>
</evidence>
<keyword evidence="3" id="KW-0479">Metal-binding</keyword>
<evidence type="ECO:0000313" key="8">
    <source>
        <dbReference type="Proteomes" id="UP000293719"/>
    </source>
</evidence>
<dbReference type="PANTHER" id="PTHR34990">
    <property type="entry name" value="UDP-2,3-DIACYLGLUCOSAMINE HYDROLASE-RELATED"/>
    <property type="match status" value="1"/>
</dbReference>
<organism evidence="7 8">
    <name type="scientific">Roseitalea porphyridii</name>
    <dbReference type="NCBI Taxonomy" id="1852022"/>
    <lineage>
        <taxon>Bacteria</taxon>
        <taxon>Pseudomonadati</taxon>
        <taxon>Pseudomonadota</taxon>
        <taxon>Alphaproteobacteria</taxon>
        <taxon>Hyphomicrobiales</taxon>
        <taxon>Ahrensiaceae</taxon>
        <taxon>Roseitalea</taxon>
    </lineage>
</organism>
<evidence type="ECO:0000256" key="5">
    <source>
        <dbReference type="ARBA" id="ARBA00023211"/>
    </source>
</evidence>
<dbReference type="SUPFAM" id="SSF56300">
    <property type="entry name" value="Metallo-dependent phosphatases"/>
    <property type="match status" value="1"/>
</dbReference>
<evidence type="ECO:0000259" key="6">
    <source>
        <dbReference type="Pfam" id="PF00149"/>
    </source>
</evidence>
<proteinExistence type="predicted"/>
<feature type="domain" description="Calcineurin-like phosphoesterase" evidence="6">
    <location>
        <begin position="7"/>
        <end position="207"/>
    </location>
</feature>
<dbReference type="KEGG" id="rpod:E0E05_04460"/>
<dbReference type="AlphaFoldDB" id="A0A4P6V062"/>
<evidence type="ECO:0000256" key="4">
    <source>
        <dbReference type="ARBA" id="ARBA00023136"/>
    </source>
</evidence>
<evidence type="ECO:0000256" key="2">
    <source>
        <dbReference type="ARBA" id="ARBA00022519"/>
    </source>
</evidence>
<keyword evidence="2" id="KW-0997">Cell inner membrane</keyword>
<dbReference type="EMBL" id="CP036532">
    <property type="protein sequence ID" value="QBK29916.1"/>
    <property type="molecule type" value="Genomic_DNA"/>
</dbReference>
<keyword evidence="5" id="KW-0464">Manganese</keyword>
<gene>
    <name evidence="7" type="ORF">E0E05_04460</name>
</gene>
<protein>
    <submittedName>
        <fullName evidence="7">UDP-2,3-diacylglucosamine diphosphatase</fullName>
    </submittedName>
</protein>
<keyword evidence="8" id="KW-1185">Reference proteome</keyword>
<keyword evidence="1" id="KW-1003">Cell membrane</keyword>
<sequence length="275" mass="31639">MNEPQRFRTLFLSDIHLGTRGCQAEMLIDFLREHDADRIYLVGDIFDGWRLKKGWYWPQTHNDVVQKLLRKARKGTEIIYIPGNHDEVMRSYLGSHFGGIDVRDRDIHETADGTRYLVIHGDQFDMVVRNAKWLAHIGDWAYTAALWFNGWFNRVKRLWGGQYWSLSRWLKLKVKQAVNFIGAFEEALAAEARRSRVDGVICGHIHHAAIKSQAGIRYVNTGDWVESCTAIAETETGEMVLIDWVEIARARRRAKLIDLRAAKAGKPAKVKPRAA</sequence>
<keyword evidence="4" id="KW-0472">Membrane</keyword>
<dbReference type="CDD" id="cd07398">
    <property type="entry name" value="MPP_YbbF-LpxH"/>
    <property type="match status" value="1"/>
</dbReference>
<dbReference type="InterPro" id="IPR004843">
    <property type="entry name" value="Calcineurin-like_PHP"/>
</dbReference>
<dbReference type="InterPro" id="IPR043461">
    <property type="entry name" value="LpxH-like"/>
</dbReference>
<dbReference type="GO" id="GO:0016020">
    <property type="term" value="C:membrane"/>
    <property type="evidence" value="ECO:0007669"/>
    <property type="project" value="GOC"/>
</dbReference>
<dbReference type="Proteomes" id="UP000293719">
    <property type="component" value="Chromosome"/>
</dbReference>
<dbReference type="OrthoDB" id="9802481at2"/>
<dbReference type="GO" id="GO:0008758">
    <property type="term" value="F:UDP-2,3-diacylglucosamine hydrolase activity"/>
    <property type="evidence" value="ECO:0007669"/>
    <property type="project" value="TreeGrafter"/>
</dbReference>
<evidence type="ECO:0000256" key="1">
    <source>
        <dbReference type="ARBA" id="ARBA00022475"/>
    </source>
</evidence>
<reference evidence="7 8" key="1">
    <citation type="journal article" date="2017" name="Int. J. Syst. Evol. Microbiol.">
        <title>Roseitalea porphyridii gen. nov., sp. nov., isolated from a red alga, and reclassification of Hoeflea suaedae Chung et al. 2013 as Pseudohoeflea suaedae gen. nov., comb. nov.</title>
        <authorList>
            <person name="Hyeon J.W."/>
            <person name="Jeong S.E."/>
            <person name="Baek K."/>
            <person name="Jeon C.O."/>
        </authorList>
    </citation>
    <scope>NUCLEOTIDE SEQUENCE [LARGE SCALE GENOMIC DNA]</scope>
    <source>
        <strain evidence="7 8">MA7-20</strain>
    </source>
</reference>
<dbReference type="GO" id="GO:0046872">
    <property type="term" value="F:metal ion binding"/>
    <property type="evidence" value="ECO:0007669"/>
    <property type="project" value="UniProtKB-KW"/>
</dbReference>